<dbReference type="EMBL" id="CP000051">
    <property type="protein sequence ID" value="AAX50518.1"/>
    <property type="molecule type" value="Genomic_DNA"/>
</dbReference>
<dbReference type="PANTHER" id="PTHR11601">
    <property type="entry name" value="CYSTEINE DESULFURYLASE FAMILY MEMBER"/>
    <property type="match status" value="1"/>
</dbReference>
<dbReference type="GO" id="GO:0031071">
    <property type="term" value="F:cysteine desulfurase activity"/>
    <property type="evidence" value="ECO:0007669"/>
    <property type="project" value="UniProtKB-EC"/>
</dbReference>
<comment type="similarity">
    <text evidence="2">Belongs to the class-V pyridoxal-phosphate-dependent aminotransferase family. NifS/IscS subfamily.</text>
</comment>
<evidence type="ECO:0000256" key="5">
    <source>
        <dbReference type="ARBA" id="ARBA00022898"/>
    </source>
</evidence>
<dbReference type="Gene3D" id="3.90.1150.10">
    <property type="entry name" value="Aspartate Aminotransferase, domain 1"/>
    <property type="match status" value="1"/>
</dbReference>
<dbReference type="InterPro" id="IPR015422">
    <property type="entry name" value="PyrdxlP-dep_Trfase_small"/>
</dbReference>
<dbReference type="InterPro" id="IPR015421">
    <property type="entry name" value="PyrdxlP-dep_Trfase_major"/>
</dbReference>
<evidence type="ECO:0000256" key="8">
    <source>
        <dbReference type="ARBA" id="ARBA00050776"/>
    </source>
</evidence>
<dbReference type="InterPro" id="IPR016454">
    <property type="entry name" value="Cysteine_dSase"/>
</dbReference>
<keyword evidence="6" id="KW-0408">Iron</keyword>
<proteinExistence type="inferred from homology"/>
<gene>
    <name evidence="10" type="primary">yfhO_1</name>
    <name evidence="10" type="ordered locus">CTA_0280</name>
</gene>
<accession>A0A0H2X0X0</accession>
<organism evidence="10 11">
    <name type="scientific">Chlamydia trachomatis serovar A (strain ATCC VR-571B / DSM 19440 / HAR-13)</name>
    <dbReference type="NCBI Taxonomy" id="315277"/>
    <lineage>
        <taxon>Bacteria</taxon>
        <taxon>Pseudomonadati</taxon>
        <taxon>Chlamydiota</taxon>
        <taxon>Chlamydiia</taxon>
        <taxon>Chlamydiales</taxon>
        <taxon>Chlamydiaceae</taxon>
        <taxon>Chlamydia/Chlamydophila group</taxon>
        <taxon>Chlamydia</taxon>
    </lineage>
</organism>
<keyword evidence="3" id="KW-0808">Transferase</keyword>
<evidence type="ECO:0000256" key="4">
    <source>
        <dbReference type="ARBA" id="ARBA00022723"/>
    </source>
</evidence>
<dbReference type="GO" id="GO:0046872">
    <property type="term" value="F:metal ion binding"/>
    <property type="evidence" value="ECO:0007669"/>
    <property type="project" value="UniProtKB-KW"/>
</dbReference>
<dbReference type="RefSeq" id="WP_010725144.1">
    <property type="nucleotide sequence ID" value="NC_007429.1"/>
</dbReference>
<dbReference type="KEGG" id="cta:CTA_0280"/>
<keyword evidence="4" id="KW-0479">Metal-binding</keyword>
<sequence>MTIYLDTNASALLEPGVLMCLHSLFIGEGGFGNPSSVHSFGKKTKKLVKETSTLIEKALGFSHCRVIYTSGATESLNLAIQNIPTGSHVITSSMEHPAVIEPLKQAKLSVTYLDPIPGECVVSLEQIKEAVQSDTSAIVLGWVNSEVGVRIDLEAIAEFAKERQLLLIVDATAIVGKEVIHIPEGVSMVAFSGHKFHALSGIGVLLTSPKIKISPIISGGGQQGGIRSGTEHIHGIASLRYIFSKLLVEQPAIAQTMRSYRDLFESRIQETFPECIVHCQDKPRVSNLSAIAFPGLEGEVMQIALDLEGVACGYGSACSSGATTVFKSLTVMKVPQDLAVATLRFSFSYLLSEEEILTAARRVIRVVKHLQQYA</sequence>
<evidence type="ECO:0000256" key="6">
    <source>
        <dbReference type="ARBA" id="ARBA00023004"/>
    </source>
</evidence>
<dbReference type="Gene3D" id="3.40.640.10">
    <property type="entry name" value="Type I PLP-dependent aspartate aminotransferase-like (Major domain)"/>
    <property type="match status" value="1"/>
</dbReference>
<dbReference type="Pfam" id="PF00266">
    <property type="entry name" value="Aminotran_5"/>
    <property type="match status" value="1"/>
</dbReference>
<evidence type="ECO:0000256" key="3">
    <source>
        <dbReference type="ARBA" id="ARBA00022679"/>
    </source>
</evidence>
<dbReference type="SUPFAM" id="SSF53383">
    <property type="entry name" value="PLP-dependent transferases"/>
    <property type="match status" value="1"/>
</dbReference>
<comment type="cofactor">
    <cofactor evidence="1">
        <name>pyridoxal 5'-phosphate</name>
        <dbReference type="ChEBI" id="CHEBI:597326"/>
    </cofactor>
</comment>
<dbReference type="AlphaFoldDB" id="A0A0H2X0X0"/>
<keyword evidence="5" id="KW-0663">Pyridoxal phosphate</keyword>
<evidence type="ECO:0000256" key="7">
    <source>
        <dbReference type="ARBA" id="ARBA00023014"/>
    </source>
</evidence>
<keyword evidence="7" id="KW-0411">Iron-sulfur</keyword>
<dbReference type="PANTHER" id="PTHR11601:SF34">
    <property type="entry name" value="CYSTEINE DESULFURASE"/>
    <property type="match status" value="1"/>
</dbReference>
<name>A0A0H2X0X0_CHLTA</name>
<dbReference type="PIRSF" id="PIRSF005572">
    <property type="entry name" value="NifS"/>
    <property type="match status" value="1"/>
</dbReference>
<evidence type="ECO:0000259" key="9">
    <source>
        <dbReference type="Pfam" id="PF00266"/>
    </source>
</evidence>
<evidence type="ECO:0000313" key="11">
    <source>
        <dbReference type="Proteomes" id="UP000002532"/>
    </source>
</evidence>
<dbReference type="InterPro" id="IPR000192">
    <property type="entry name" value="Aminotrans_V_dom"/>
</dbReference>
<evidence type="ECO:0000313" key="10">
    <source>
        <dbReference type="EMBL" id="AAX50518.1"/>
    </source>
</evidence>
<dbReference type="InterPro" id="IPR015424">
    <property type="entry name" value="PyrdxlP-dep_Trfase"/>
</dbReference>
<feature type="domain" description="Aminotransferase class V" evidence="9">
    <location>
        <begin position="3"/>
        <end position="356"/>
    </location>
</feature>
<evidence type="ECO:0000256" key="2">
    <source>
        <dbReference type="ARBA" id="ARBA00006490"/>
    </source>
</evidence>
<keyword evidence="11" id="KW-1185">Reference proteome</keyword>
<comment type="catalytic activity">
    <reaction evidence="8">
        <text>(sulfur carrier)-H + L-cysteine = (sulfur carrier)-SH + L-alanine</text>
        <dbReference type="Rhea" id="RHEA:43892"/>
        <dbReference type="Rhea" id="RHEA-COMP:14737"/>
        <dbReference type="Rhea" id="RHEA-COMP:14739"/>
        <dbReference type="ChEBI" id="CHEBI:29917"/>
        <dbReference type="ChEBI" id="CHEBI:35235"/>
        <dbReference type="ChEBI" id="CHEBI:57972"/>
        <dbReference type="ChEBI" id="CHEBI:64428"/>
        <dbReference type="EC" id="2.8.1.7"/>
    </reaction>
</comment>
<dbReference type="GO" id="GO:0051536">
    <property type="term" value="F:iron-sulfur cluster binding"/>
    <property type="evidence" value="ECO:0007669"/>
    <property type="project" value="UniProtKB-KW"/>
</dbReference>
<reference evidence="10 11" key="1">
    <citation type="journal article" date="2005" name="Infect. Immun.">
        <title>Comparative genomic analysis of Chlamydia trachomatis oculotropic and genitotropic strains.</title>
        <authorList>
            <person name="Carlson J.H."/>
            <person name="Porcella S.F."/>
            <person name="McClarty G."/>
            <person name="Caldwell H.D."/>
        </authorList>
    </citation>
    <scope>NUCLEOTIDE SEQUENCE [LARGE SCALE GENOMIC DNA]</scope>
    <source>
        <strain evidence="11">ATCC VR-571B / DSM 19440 / HAR-13</strain>
    </source>
</reference>
<protein>
    <submittedName>
        <fullName evidence="10">NifS</fullName>
    </submittedName>
</protein>
<dbReference type="HOGENOM" id="CLU_003433_0_0_0"/>
<dbReference type="Proteomes" id="UP000002532">
    <property type="component" value="Chromosome"/>
</dbReference>
<dbReference type="SMR" id="A0A0H2X0X0"/>
<evidence type="ECO:0000256" key="1">
    <source>
        <dbReference type="ARBA" id="ARBA00001933"/>
    </source>
</evidence>